<evidence type="ECO:0000313" key="1">
    <source>
        <dbReference type="EMBL" id="KAI7961317.1"/>
    </source>
</evidence>
<dbReference type="Proteomes" id="UP001060170">
    <property type="component" value="Chromosome 2"/>
</dbReference>
<reference evidence="1 2" key="3">
    <citation type="journal article" date="2022" name="Microbiol. Spectr.">
        <title>Folding features and dynamics of 3D genome architecture in plant fungal pathogens.</title>
        <authorList>
            <person name="Xia C."/>
        </authorList>
    </citation>
    <scope>NUCLEOTIDE SEQUENCE [LARGE SCALE GENOMIC DNA]</scope>
    <source>
        <strain evidence="1 2">93-210</strain>
    </source>
</reference>
<protein>
    <submittedName>
        <fullName evidence="1">Uncharacterized protein</fullName>
    </submittedName>
</protein>
<sequence>MNSPVFKQDYQSRGTSHVDVYGAQVMNTTAETPNDVDKQLFVV</sequence>
<keyword evidence="2" id="KW-1185">Reference proteome</keyword>
<comment type="caution">
    <text evidence="1">The sequence shown here is derived from an EMBL/GenBank/DDBJ whole genome shotgun (WGS) entry which is preliminary data.</text>
</comment>
<gene>
    <name evidence="1" type="ORF">MJO28_001806</name>
</gene>
<dbReference type="EMBL" id="CM045866">
    <property type="protein sequence ID" value="KAI7961317.1"/>
    <property type="molecule type" value="Genomic_DNA"/>
</dbReference>
<evidence type="ECO:0000313" key="2">
    <source>
        <dbReference type="Proteomes" id="UP001060170"/>
    </source>
</evidence>
<proteinExistence type="predicted"/>
<organism evidence="1 2">
    <name type="scientific">Puccinia striiformis f. sp. tritici</name>
    <dbReference type="NCBI Taxonomy" id="168172"/>
    <lineage>
        <taxon>Eukaryota</taxon>
        <taxon>Fungi</taxon>
        <taxon>Dikarya</taxon>
        <taxon>Basidiomycota</taxon>
        <taxon>Pucciniomycotina</taxon>
        <taxon>Pucciniomycetes</taxon>
        <taxon>Pucciniales</taxon>
        <taxon>Pucciniaceae</taxon>
        <taxon>Puccinia</taxon>
    </lineage>
</organism>
<reference evidence="2" key="2">
    <citation type="journal article" date="2018" name="Mol. Plant Microbe Interact.">
        <title>Genome sequence resources for the wheat stripe rust pathogen (Puccinia striiformis f. sp. tritici) and the barley stripe rust pathogen (Puccinia striiformis f. sp. hordei).</title>
        <authorList>
            <person name="Xia C."/>
            <person name="Wang M."/>
            <person name="Yin C."/>
            <person name="Cornejo O.E."/>
            <person name="Hulbert S.H."/>
            <person name="Chen X."/>
        </authorList>
    </citation>
    <scope>NUCLEOTIDE SEQUENCE [LARGE SCALE GENOMIC DNA]</scope>
    <source>
        <strain evidence="2">93-210</strain>
    </source>
</reference>
<name>A0ACC0EVE4_9BASI</name>
<reference evidence="2" key="1">
    <citation type="journal article" date="2018" name="BMC Genomics">
        <title>Genomic insights into host adaptation between the wheat stripe rust pathogen (Puccinia striiformis f. sp. tritici) and the barley stripe rust pathogen (Puccinia striiformis f. sp. hordei).</title>
        <authorList>
            <person name="Xia C."/>
            <person name="Wang M."/>
            <person name="Yin C."/>
            <person name="Cornejo O.E."/>
            <person name="Hulbert S.H."/>
            <person name="Chen X."/>
        </authorList>
    </citation>
    <scope>NUCLEOTIDE SEQUENCE [LARGE SCALE GENOMIC DNA]</scope>
    <source>
        <strain evidence="2">93-210</strain>
    </source>
</reference>
<accession>A0ACC0EVE4</accession>